<dbReference type="HOGENOM" id="CLU_060938_0_0_11"/>
<dbReference type="Pfam" id="PF26571">
    <property type="entry name" value="VldE"/>
    <property type="match status" value="1"/>
</dbReference>
<proteinExistence type="predicted"/>
<protein>
    <submittedName>
        <fullName evidence="2">SH3 domain protein</fullName>
    </submittedName>
</protein>
<keyword evidence="3" id="KW-1185">Reference proteome</keyword>
<dbReference type="EMBL" id="ACLF03000003">
    <property type="protein sequence ID" value="EFQ84210.1"/>
    <property type="molecule type" value="Genomic_DNA"/>
</dbReference>
<name>E2SAD6_9ACTN</name>
<sequence length="269" mass="28295">MASSHRSPQPAFWRLQLSRALLPTLGLGALAVASAAVVVQSPELPEAAPTSTLVRTVSEPVEVSRSGERPQLESDVVAAQKIQGQLFVRGLTDVRAGAAADSPSLAQVDVGQTVDVTGVVEGEWTQVMHNGLPRWVATATLSATEPLGTAPCAAGSAVERGLQPDTVKVYRAVCARFPQIGRYGGRGGGGEHATGRALDIMVSSDVGTQIADFVRANARELGVSQVIWRQRIWTQQLAGGGWRPMSDRGSATANHYDHVHVTTYGNAAS</sequence>
<dbReference type="AlphaFoldDB" id="E2SAD6"/>
<dbReference type="STRING" id="585531.HMPREF0063_10926"/>
<comment type="caution">
    <text evidence="2">The sequence shown here is derived from an EMBL/GenBank/DDBJ whole genome shotgun (WGS) entry which is preliminary data.</text>
</comment>
<dbReference type="RefSeq" id="WP_007077948.1">
    <property type="nucleotide sequence ID" value="NZ_CM001024.1"/>
</dbReference>
<evidence type="ECO:0000259" key="1">
    <source>
        <dbReference type="SMART" id="SM00287"/>
    </source>
</evidence>
<dbReference type="Pfam" id="PF08239">
    <property type="entry name" value="SH3_3"/>
    <property type="match status" value="1"/>
</dbReference>
<evidence type="ECO:0000313" key="2">
    <source>
        <dbReference type="EMBL" id="EFQ84210.1"/>
    </source>
</evidence>
<dbReference type="eggNOG" id="COG3103">
    <property type="taxonomic scope" value="Bacteria"/>
</dbReference>
<organism evidence="2 3">
    <name type="scientific">Aeromicrobium marinum DSM 15272</name>
    <dbReference type="NCBI Taxonomy" id="585531"/>
    <lineage>
        <taxon>Bacteria</taxon>
        <taxon>Bacillati</taxon>
        <taxon>Actinomycetota</taxon>
        <taxon>Actinomycetes</taxon>
        <taxon>Propionibacteriales</taxon>
        <taxon>Nocardioidaceae</taxon>
        <taxon>Aeromicrobium</taxon>
    </lineage>
</organism>
<gene>
    <name evidence="2" type="ORF">HMPREF0063_10926</name>
</gene>
<reference evidence="2" key="1">
    <citation type="submission" date="2010-08" db="EMBL/GenBank/DDBJ databases">
        <authorList>
            <person name="Muzny D."/>
            <person name="Qin X."/>
            <person name="Buhay C."/>
            <person name="Dugan-Rocha S."/>
            <person name="Ding Y."/>
            <person name="Chen G."/>
            <person name="Hawes A."/>
            <person name="Holder M."/>
            <person name="Jhangiani S."/>
            <person name="Johnson A."/>
            <person name="Khan Z."/>
            <person name="Li Z."/>
            <person name="Liu W."/>
            <person name="Liu X."/>
            <person name="Perez L."/>
            <person name="Shen H."/>
            <person name="Wang Q."/>
            <person name="Watt J."/>
            <person name="Xi L."/>
            <person name="Xin Y."/>
            <person name="Zhou J."/>
            <person name="Deng J."/>
            <person name="Jiang H."/>
            <person name="Liu Y."/>
            <person name="Qu J."/>
            <person name="Song X.-Z."/>
            <person name="Zhang L."/>
            <person name="Villasana D."/>
            <person name="Johnson A."/>
            <person name="Liu J."/>
            <person name="Liyanage D."/>
            <person name="Lorensuhewa L."/>
            <person name="Robinson T."/>
            <person name="Song A."/>
            <person name="Song B.-B."/>
            <person name="Dinh H."/>
            <person name="Thornton R."/>
            <person name="Coyle M."/>
            <person name="Francisco L."/>
            <person name="Jackson L."/>
            <person name="Javaid M."/>
            <person name="Korchina V."/>
            <person name="Kovar C."/>
            <person name="Mata R."/>
            <person name="Mathew T."/>
            <person name="Ngo R."/>
            <person name="Nguyen L."/>
            <person name="Nguyen N."/>
            <person name="Okwuonu G."/>
            <person name="Ongeri F."/>
            <person name="Pham C."/>
            <person name="Simmons D."/>
            <person name="Wilczek-Boney K."/>
            <person name="Hale W."/>
            <person name="Jakkamsetti A."/>
            <person name="Pham P."/>
            <person name="Ruth R."/>
            <person name="San Lucas F."/>
            <person name="Warren J."/>
            <person name="Zhang J."/>
            <person name="Zhao Z."/>
            <person name="Zhou C."/>
            <person name="Zhu D."/>
            <person name="Lee S."/>
            <person name="Bess C."/>
            <person name="Blankenburg K."/>
            <person name="Forbes L."/>
            <person name="Fu Q."/>
            <person name="Gubbala S."/>
            <person name="Hirani K."/>
            <person name="Jayaseelan J.C."/>
            <person name="Lara F."/>
            <person name="Munidasa M."/>
            <person name="Palculict T."/>
            <person name="Patil S."/>
            <person name="Pu L.-L."/>
            <person name="Saada N."/>
            <person name="Tang L."/>
            <person name="Weissenberger G."/>
            <person name="Zhu Y."/>
            <person name="Hemphill L."/>
            <person name="Shang Y."/>
            <person name="Youmans B."/>
            <person name="Ayvaz T."/>
            <person name="Ross M."/>
            <person name="Santibanez J."/>
            <person name="Aqrawi P."/>
            <person name="Gross S."/>
            <person name="Joshi V."/>
            <person name="Fowler G."/>
            <person name="Nazareth L."/>
            <person name="Reid J."/>
            <person name="Worley K."/>
            <person name="Petrosino J."/>
            <person name="Highlander S."/>
            <person name="Gibbs R."/>
        </authorList>
    </citation>
    <scope>NUCLEOTIDE SEQUENCE [LARGE SCALE GENOMIC DNA]</scope>
    <source>
        <strain evidence="2">DSM 15272</strain>
    </source>
</reference>
<dbReference type="Proteomes" id="UP000003111">
    <property type="component" value="Unassembled WGS sequence"/>
</dbReference>
<dbReference type="InterPro" id="IPR003646">
    <property type="entry name" value="SH3-like_bac-type"/>
</dbReference>
<feature type="domain" description="SH3b" evidence="1">
    <location>
        <begin position="82"/>
        <end position="144"/>
    </location>
</feature>
<dbReference type="OrthoDB" id="2989771at2"/>
<accession>E2SAD6</accession>
<dbReference type="InterPro" id="IPR058593">
    <property type="entry name" value="ARB_07466-like_C"/>
</dbReference>
<dbReference type="SMART" id="SM00287">
    <property type="entry name" value="SH3b"/>
    <property type="match status" value="1"/>
</dbReference>
<evidence type="ECO:0000313" key="3">
    <source>
        <dbReference type="Proteomes" id="UP000003111"/>
    </source>
</evidence>